<proteinExistence type="predicted"/>
<evidence type="ECO:0008006" key="6">
    <source>
        <dbReference type="Google" id="ProtNLM"/>
    </source>
</evidence>
<protein>
    <recommendedName>
        <fullName evidence="6">DUF4216 domain-containing protein</fullName>
    </recommendedName>
</protein>
<evidence type="ECO:0000259" key="2">
    <source>
        <dbReference type="Pfam" id="PF13952"/>
    </source>
</evidence>
<reference evidence="4 5" key="1">
    <citation type="journal article" date="2021" name="bioRxiv">
        <title>The Gossypium anomalum genome as a resource for cotton improvement and evolutionary analysis of hybrid incompatibility.</title>
        <authorList>
            <person name="Grover C.E."/>
            <person name="Yuan D."/>
            <person name="Arick M.A."/>
            <person name="Miller E.R."/>
            <person name="Hu G."/>
            <person name="Peterson D.G."/>
            <person name="Wendel J.F."/>
            <person name="Udall J.A."/>
        </authorList>
    </citation>
    <scope>NUCLEOTIDE SEQUENCE [LARGE SCALE GENOMIC DNA]</scope>
    <source>
        <strain evidence="4">JFW-Udall</strain>
        <tissue evidence="4">Leaf</tissue>
    </source>
</reference>
<dbReference type="InterPro" id="IPR004252">
    <property type="entry name" value="Probable_transposase_24"/>
</dbReference>
<dbReference type="Proteomes" id="UP000701853">
    <property type="component" value="Chromosome 8"/>
</dbReference>
<feature type="domain" description="DUF4218" evidence="3">
    <location>
        <begin position="108"/>
        <end position="146"/>
    </location>
</feature>
<evidence type="ECO:0000259" key="3">
    <source>
        <dbReference type="Pfam" id="PF13960"/>
    </source>
</evidence>
<evidence type="ECO:0000313" key="5">
    <source>
        <dbReference type="Proteomes" id="UP000701853"/>
    </source>
</evidence>
<organism evidence="4 5">
    <name type="scientific">Gossypium anomalum</name>
    <dbReference type="NCBI Taxonomy" id="47600"/>
    <lineage>
        <taxon>Eukaryota</taxon>
        <taxon>Viridiplantae</taxon>
        <taxon>Streptophyta</taxon>
        <taxon>Embryophyta</taxon>
        <taxon>Tracheophyta</taxon>
        <taxon>Spermatophyta</taxon>
        <taxon>Magnoliopsida</taxon>
        <taxon>eudicotyledons</taxon>
        <taxon>Gunneridae</taxon>
        <taxon>Pentapetalae</taxon>
        <taxon>rosids</taxon>
        <taxon>malvids</taxon>
        <taxon>Malvales</taxon>
        <taxon>Malvaceae</taxon>
        <taxon>Malvoideae</taxon>
        <taxon>Gossypium</taxon>
    </lineage>
</organism>
<sequence length="624" mass="71253">MHIEKNVCENIIGTILNVVGKSKDNLQSRLDLVDMRIRRDLHPQVLLNGKYRLPPSIFSMSKKETEVFCILLKDIKVPDAFTPVALRCCMSKNVKSCIIELSNIMKAICVKVLDVEELEKVQDRAALTLCNLDKIFLPFFFTIMVWSGKDVNDKVKWLSQGPNRVIKRYSAFLINGYRFHTKYRERMRRTQNCGIVVNSSITSYVSARDRNPVEGNVEYYGLLIDIIELDYYGRWKVVLFRCDWADVNTARGIKKDQFGFTMINFSRLIHTGQQLMDEPYVFFLSSETNFYSKDPTDEGKMRRRRLRDLSIVQNTPNSEETNSEQQIVVRSLNVPETLDEPEEFQVMLAEGGGMHRGRGRTLLKDLYDLNPVECVKVSRNSYGQPVGSEARLLVGYLGILARNANMLPINYESWHHMPDSKKIRLSIILRTASELEQAAGKNKIHAHGRVEKFASVAEAEEASSGQKVGCLQLFEITHRKKDGSPMTSEAGEIMEKLKQNKAENEAIASTDSSVNLENIDNRIITEVLGPEKYGRVRFQGSGVTLRQYFGSGSQQHMPSMSQAQAEVQRLRDQIAQMQANTVEQITEVQRKYEELQQQLRAGAAQRGRQRQQRKRQSSSVMASE</sequence>
<dbReference type="Pfam" id="PF13952">
    <property type="entry name" value="DUF4216"/>
    <property type="match status" value="1"/>
</dbReference>
<evidence type="ECO:0000256" key="1">
    <source>
        <dbReference type="SAM" id="MobiDB-lite"/>
    </source>
</evidence>
<feature type="domain" description="DUF4216" evidence="2">
    <location>
        <begin position="227"/>
        <end position="298"/>
    </location>
</feature>
<feature type="compositionally biased region" description="Basic residues" evidence="1">
    <location>
        <begin position="607"/>
        <end position="616"/>
    </location>
</feature>
<dbReference type="Pfam" id="PF03004">
    <property type="entry name" value="Transposase_24"/>
    <property type="match status" value="1"/>
</dbReference>
<dbReference type="PANTHER" id="PTHR48258">
    <property type="entry name" value="DUF4218 DOMAIN-CONTAINING PROTEIN-RELATED"/>
    <property type="match status" value="1"/>
</dbReference>
<dbReference type="PANTHER" id="PTHR48258:SF15">
    <property type="entry name" value="OS02G0543900 PROTEIN"/>
    <property type="match status" value="1"/>
</dbReference>
<evidence type="ECO:0000313" key="4">
    <source>
        <dbReference type="EMBL" id="KAG8485502.1"/>
    </source>
</evidence>
<keyword evidence="5" id="KW-1185">Reference proteome</keyword>
<name>A0A8J5YN80_9ROSI</name>
<gene>
    <name evidence="4" type="ORF">CXB51_021346</name>
</gene>
<feature type="region of interest" description="Disordered" evidence="1">
    <location>
        <begin position="599"/>
        <end position="624"/>
    </location>
</feature>
<dbReference type="EMBL" id="JAHUZN010000008">
    <property type="protein sequence ID" value="KAG8485502.1"/>
    <property type="molecule type" value="Genomic_DNA"/>
</dbReference>
<dbReference type="OrthoDB" id="1002061at2759"/>
<dbReference type="InterPro" id="IPR025452">
    <property type="entry name" value="DUF4218"/>
</dbReference>
<dbReference type="InterPro" id="IPR025312">
    <property type="entry name" value="DUF4216"/>
</dbReference>
<accession>A0A8J5YN80</accession>
<dbReference type="AlphaFoldDB" id="A0A8J5YN80"/>
<comment type="caution">
    <text evidence="4">The sequence shown here is derived from an EMBL/GenBank/DDBJ whole genome shotgun (WGS) entry which is preliminary data.</text>
</comment>
<dbReference type="Pfam" id="PF13960">
    <property type="entry name" value="DUF4218"/>
    <property type="match status" value="1"/>
</dbReference>